<dbReference type="RefSeq" id="WP_301710847.1">
    <property type="nucleotide sequence ID" value="NZ_SDWY01000001.1"/>
</dbReference>
<dbReference type="InterPro" id="IPR014883">
    <property type="entry name" value="VRR_NUC"/>
</dbReference>
<gene>
    <name evidence="5" type="ORF">EVC35_00820</name>
</gene>
<dbReference type="AlphaFoldDB" id="A0AAJ1RAW3"/>
<sequence>MSEHSIQDEVRVALSKHGYTVWRINVGQGYTKQGNYFSTGVEKGFPDLMGYNPATGKIFFIEMKSATGKPRPEQIQHHIKYKHDHIIHGIARSVDDALKIVQGELCGYGFEKYDKED</sequence>
<dbReference type="GO" id="GO:0016788">
    <property type="term" value="F:hydrolase activity, acting on ester bonds"/>
    <property type="evidence" value="ECO:0007669"/>
    <property type="project" value="InterPro"/>
</dbReference>
<reference evidence="5" key="1">
    <citation type="submission" date="2019-01" db="EMBL/GenBank/DDBJ databases">
        <title>Oenococcus sicerae UCMA17102.</title>
        <authorList>
            <person name="Cousin F.J."/>
            <person name="Le Guellec R."/>
            <person name="Cretenet M."/>
        </authorList>
    </citation>
    <scope>NUCLEOTIDE SEQUENCE</scope>
    <source>
        <strain evidence="5">UCMA17102</strain>
    </source>
</reference>
<evidence type="ECO:0000256" key="2">
    <source>
        <dbReference type="ARBA" id="ARBA00022722"/>
    </source>
</evidence>
<name>A0AAJ1RAW3_9LACO</name>
<evidence type="ECO:0000256" key="3">
    <source>
        <dbReference type="ARBA" id="ARBA00022801"/>
    </source>
</evidence>
<evidence type="ECO:0000256" key="1">
    <source>
        <dbReference type="ARBA" id="ARBA00001946"/>
    </source>
</evidence>
<dbReference type="Gene3D" id="3.40.1350.10">
    <property type="match status" value="1"/>
</dbReference>
<dbReference type="GO" id="GO:0003676">
    <property type="term" value="F:nucleic acid binding"/>
    <property type="evidence" value="ECO:0007669"/>
    <property type="project" value="InterPro"/>
</dbReference>
<keyword evidence="2" id="KW-0540">Nuclease</keyword>
<evidence type="ECO:0000313" key="5">
    <source>
        <dbReference type="EMBL" id="MDN6899550.1"/>
    </source>
</evidence>
<comment type="caution">
    <text evidence="5">The sequence shown here is derived from an EMBL/GenBank/DDBJ whole genome shotgun (WGS) entry which is preliminary data.</text>
</comment>
<dbReference type="InterPro" id="IPR011856">
    <property type="entry name" value="tRNA_endonuc-like_dom_sf"/>
</dbReference>
<dbReference type="SMART" id="SM00990">
    <property type="entry name" value="VRR_NUC"/>
    <property type="match status" value="1"/>
</dbReference>
<proteinExistence type="predicted"/>
<dbReference type="Proteomes" id="UP001167919">
    <property type="component" value="Unassembled WGS sequence"/>
</dbReference>
<dbReference type="EMBL" id="SDWY01000001">
    <property type="protein sequence ID" value="MDN6899550.1"/>
    <property type="molecule type" value="Genomic_DNA"/>
</dbReference>
<organism evidence="5 6">
    <name type="scientific">Oenococcus sicerae</name>
    <dbReference type="NCBI Taxonomy" id="2203724"/>
    <lineage>
        <taxon>Bacteria</taxon>
        <taxon>Bacillati</taxon>
        <taxon>Bacillota</taxon>
        <taxon>Bacilli</taxon>
        <taxon>Lactobacillales</taxon>
        <taxon>Lactobacillaceae</taxon>
        <taxon>Oenococcus</taxon>
    </lineage>
</organism>
<comment type="cofactor">
    <cofactor evidence="1">
        <name>Mg(2+)</name>
        <dbReference type="ChEBI" id="CHEBI:18420"/>
    </cofactor>
</comment>
<dbReference type="GO" id="GO:0004518">
    <property type="term" value="F:nuclease activity"/>
    <property type="evidence" value="ECO:0007669"/>
    <property type="project" value="UniProtKB-KW"/>
</dbReference>
<protein>
    <submittedName>
        <fullName evidence="5">VRR-NUC domain-containing protein</fullName>
    </submittedName>
</protein>
<evidence type="ECO:0000259" key="4">
    <source>
        <dbReference type="SMART" id="SM00990"/>
    </source>
</evidence>
<keyword evidence="3" id="KW-0378">Hydrolase</keyword>
<accession>A0AAJ1RAW3</accession>
<feature type="domain" description="VRR-NUC" evidence="4">
    <location>
        <begin position="1"/>
        <end position="95"/>
    </location>
</feature>
<dbReference type="Pfam" id="PF08774">
    <property type="entry name" value="VRR_NUC"/>
    <property type="match status" value="1"/>
</dbReference>
<evidence type="ECO:0000313" key="6">
    <source>
        <dbReference type="Proteomes" id="UP001167919"/>
    </source>
</evidence>